<name>X8DZH6_9MYCO</name>
<gene>
    <name evidence="1" type="ORF">I540_0838</name>
</gene>
<dbReference type="PATRIC" id="fig|1299321.3.peg.804"/>
<accession>X8DZH6</accession>
<organism evidence="1 2">
    <name type="scientific">Mycobacteroides abscessus subsp. bolletii 1513</name>
    <dbReference type="NCBI Taxonomy" id="1299321"/>
    <lineage>
        <taxon>Bacteria</taxon>
        <taxon>Bacillati</taxon>
        <taxon>Actinomycetota</taxon>
        <taxon>Actinomycetes</taxon>
        <taxon>Mycobacteriales</taxon>
        <taxon>Mycobacteriaceae</taxon>
        <taxon>Mycobacteroides</taxon>
        <taxon>Mycobacteroides abscessus</taxon>
    </lineage>
</organism>
<dbReference type="AlphaFoldDB" id="X8DZH6"/>
<dbReference type="Proteomes" id="UP000023351">
    <property type="component" value="Unassembled WGS sequence"/>
</dbReference>
<comment type="caution">
    <text evidence="1">The sequence shown here is derived from an EMBL/GenBank/DDBJ whole genome shotgun (WGS) entry which is preliminary data.</text>
</comment>
<evidence type="ECO:0000313" key="2">
    <source>
        <dbReference type="Proteomes" id="UP000023351"/>
    </source>
</evidence>
<dbReference type="EMBL" id="JAOJ01000001">
    <property type="protein sequence ID" value="EUA74052.1"/>
    <property type="molecule type" value="Genomic_DNA"/>
</dbReference>
<proteinExistence type="predicted"/>
<reference evidence="1 2" key="1">
    <citation type="submission" date="2013-12" db="EMBL/GenBank/DDBJ databases">
        <authorList>
            <person name="Zelazny A."/>
            <person name="Olivier K."/>
            <person name="Holland S."/>
            <person name="Lenaerts A."/>
            <person name="Ordway D."/>
            <person name="DeGroote M.A."/>
            <person name="Parker T."/>
            <person name="Sizemore C."/>
            <person name="Tallon L.J."/>
            <person name="Sadzewicz L.K."/>
            <person name="Sengamalay N."/>
            <person name="Fraser C.M."/>
            <person name="Hine E."/>
            <person name="Shefchek K.A."/>
            <person name="Das S.P."/>
            <person name="Tettelin H."/>
        </authorList>
    </citation>
    <scope>NUCLEOTIDE SEQUENCE [LARGE SCALE GENOMIC DNA]</scope>
    <source>
        <strain evidence="1 2">1513</strain>
    </source>
</reference>
<evidence type="ECO:0000313" key="1">
    <source>
        <dbReference type="EMBL" id="EUA74052.1"/>
    </source>
</evidence>
<protein>
    <submittedName>
        <fullName evidence="1">Uncharacterized protein</fullName>
    </submittedName>
</protein>
<sequence>MAAITSRLSDMLSDILFTSVHITEVAQLAGVSSRYVS</sequence>